<dbReference type="SMART" id="SM00054">
    <property type="entry name" value="EFh"/>
    <property type="match status" value="3"/>
</dbReference>
<evidence type="ECO:0000313" key="3">
    <source>
        <dbReference type="EMBL" id="OWF53611.1"/>
    </source>
</evidence>
<evidence type="ECO:0000259" key="2">
    <source>
        <dbReference type="PROSITE" id="PS50222"/>
    </source>
</evidence>
<dbReference type="Gene3D" id="1.10.238.10">
    <property type="entry name" value="EF-hand"/>
    <property type="match status" value="1"/>
</dbReference>
<evidence type="ECO:0000313" key="4">
    <source>
        <dbReference type="Proteomes" id="UP000242188"/>
    </source>
</evidence>
<dbReference type="STRING" id="6573.A0A210QY55"/>
<gene>
    <name evidence="3" type="ORF">KP79_PYT23195</name>
</gene>
<reference evidence="3 4" key="1">
    <citation type="journal article" date="2017" name="Nat. Ecol. Evol.">
        <title>Scallop genome provides insights into evolution of bilaterian karyotype and development.</title>
        <authorList>
            <person name="Wang S."/>
            <person name="Zhang J."/>
            <person name="Jiao W."/>
            <person name="Li J."/>
            <person name="Xun X."/>
            <person name="Sun Y."/>
            <person name="Guo X."/>
            <person name="Huan P."/>
            <person name="Dong B."/>
            <person name="Zhang L."/>
            <person name="Hu X."/>
            <person name="Sun X."/>
            <person name="Wang J."/>
            <person name="Zhao C."/>
            <person name="Wang Y."/>
            <person name="Wang D."/>
            <person name="Huang X."/>
            <person name="Wang R."/>
            <person name="Lv J."/>
            <person name="Li Y."/>
            <person name="Zhang Z."/>
            <person name="Liu B."/>
            <person name="Lu W."/>
            <person name="Hui Y."/>
            <person name="Liang J."/>
            <person name="Zhou Z."/>
            <person name="Hou R."/>
            <person name="Li X."/>
            <person name="Liu Y."/>
            <person name="Li H."/>
            <person name="Ning X."/>
            <person name="Lin Y."/>
            <person name="Zhao L."/>
            <person name="Xing Q."/>
            <person name="Dou J."/>
            <person name="Li Y."/>
            <person name="Mao J."/>
            <person name="Guo H."/>
            <person name="Dou H."/>
            <person name="Li T."/>
            <person name="Mu C."/>
            <person name="Jiang W."/>
            <person name="Fu Q."/>
            <person name="Fu X."/>
            <person name="Miao Y."/>
            <person name="Liu J."/>
            <person name="Yu Q."/>
            <person name="Li R."/>
            <person name="Liao H."/>
            <person name="Li X."/>
            <person name="Kong Y."/>
            <person name="Jiang Z."/>
            <person name="Chourrout D."/>
            <person name="Li R."/>
            <person name="Bao Z."/>
        </authorList>
    </citation>
    <scope>NUCLEOTIDE SEQUENCE [LARGE SCALE GENOMIC DNA]</scope>
    <source>
        <strain evidence="3 4">PY_sf001</strain>
    </source>
</reference>
<evidence type="ECO:0000256" key="1">
    <source>
        <dbReference type="ARBA" id="ARBA00022837"/>
    </source>
</evidence>
<feature type="domain" description="EF-hand" evidence="2">
    <location>
        <begin position="122"/>
        <end position="157"/>
    </location>
</feature>
<dbReference type="AlphaFoldDB" id="A0A210QY55"/>
<dbReference type="PROSITE" id="PS00018">
    <property type="entry name" value="EF_HAND_1"/>
    <property type="match status" value="2"/>
</dbReference>
<keyword evidence="1" id="KW-0106">Calcium</keyword>
<name>A0A210QY55_MIZYE</name>
<dbReference type="InterPro" id="IPR011992">
    <property type="entry name" value="EF-hand-dom_pair"/>
</dbReference>
<sequence length="209" mass="24559">MGIVLGFFNPELSEFQKKKLIHEFHLFFDLNKDGNLEWKDMELARQKICDWSGWKLGCEKYTKTHELFRTIWRRLQDEGDENNDGKITIGEWLKMWTSFNEQSIKDAKKTDPLPADRKLPDWLESYVEYKFNLYDRTGDGKIDAEEFEYVLADFGIPAKDARKAFLLFSGNNTRKVDLAYFRELSTDYYRSDDPGALGNFITGKLDFAT</sequence>
<accession>A0A210QY55</accession>
<comment type="caution">
    <text evidence="3">The sequence shown here is derived from an EMBL/GenBank/DDBJ whole genome shotgun (WGS) entry which is preliminary data.</text>
</comment>
<dbReference type="EMBL" id="NEDP02001311">
    <property type="protein sequence ID" value="OWF53611.1"/>
    <property type="molecule type" value="Genomic_DNA"/>
</dbReference>
<keyword evidence="4" id="KW-1185">Reference proteome</keyword>
<dbReference type="Pfam" id="PF13202">
    <property type="entry name" value="EF-hand_5"/>
    <property type="match status" value="1"/>
</dbReference>
<dbReference type="OrthoDB" id="9974725at2759"/>
<dbReference type="InterPro" id="IPR018247">
    <property type="entry name" value="EF_Hand_1_Ca_BS"/>
</dbReference>
<dbReference type="InterPro" id="IPR002048">
    <property type="entry name" value="EF_hand_dom"/>
</dbReference>
<dbReference type="Pfam" id="PF13405">
    <property type="entry name" value="EF-hand_6"/>
    <property type="match status" value="1"/>
</dbReference>
<dbReference type="GO" id="GO:0005509">
    <property type="term" value="F:calcium ion binding"/>
    <property type="evidence" value="ECO:0007669"/>
    <property type="project" value="InterPro"/>
</dbReference>
<proteinExistence type="predicted"/>
<dbReference type="PROSITE" id="PS50222">
    <property type="entry name" value="EF_HAND_2"/>
    <property type="match status" value="1"/>
</dbReference>
<dbReference type="Proteomes" id="UP000242188">
    <property type="component" value="Unassembled WGS sequence"/>
</dbReference>
<protein>
    <submittedName>
        <fullName evidence="3">Calexcitin-2</fullName>
    </submittedName>
</protein>
<dbReference type="SUPFAM" id="SSF47473">
    <property type="entry name" value="EF-hand"/>
    <property type="match status" value="1"/>
</dbReference>
<organism evidence="3 4">
    <name type="scientific">Mizuhopecten yessoensis</name>
    <name type="common">Japanese scallop</name>
    <name type="synonym">Patinopecten yessoensis</name>
    <dbReference type="NCBI Taxonomy" id="6573"/>
    <lineage>
        <taxon>Eukaryota</taxon>
        <taxon>Metazoa</taxon>
        <taxon>Spiralia</taxon>
        <taxon>Lophotrochozoa</taxon>
        <taxon>Mollusca</taxon>
        <taxon>Bivalvia</taxon>
        <taxon>Autobranchia</taxon>
        <taxon>Pteriomorphia</taxon>
        <taxon>Pectinida</taxon>
        <taxon>Pectinoidea</taxon>
        <taxon>Pectinidae</taxon>
        <taxon>Mizuhopecten</taxon>
    </lineage>
</organism>